<dbReference type="SUPFAM" id="SSF50978">
    <property type="entry name" value="WD40 repeat-like"/>
    <property type="match status" value="1"/>
</dbReference>
<dbReference type="Proteomes" id="UP000007879">
    <property type="component" value="Unassembled WGS sequence"/>
</dbReference>
<dbReference type="KEGG" id="aqu:105312370"/>
<dbReference type="InterPro" id="IPR001680">
    <property type="entry name" value="WD40_rpt"/>
</dbReference>
<dbReference type="AlphaFoldDB" id="A0A1X7V4S6"/>
<dbReference type="EnsemblMetazoa" id="XM_011404962.2">
    <property type="protein sequence ID" value="XP_011403264.2"/>
    <property type="gene ID" value="LOC105312370"/>
</dbReference>
<name>A0A1X7V4S6_AMPQE</name>
<dbReference type="CDD" id="cd22857">
    <property type="entry name" value="WDR74"/>
    <property type="match status" value="1"/>
</dbReference>
<dbReference type="eggNOG" id="KOG3881">
    <property type="taxonomic scope" value="Eukaryota"/>
</dbReference>
<feature type="region of interest" description="Disordered" evidence="1">
    <location>
        <begin position="328"/>
        <end position="393"/>
    </location>
</feature>
<dbReference type="PANTHER" id="PTHR16038:SF4">
    <property type="entry name" value="WD REPEAT-CONTAINING PROTEIN 74"/>
    <property type="match status" value="1"/>
</dbReference>
<reference evidence="3" key="1">
    <citation type="journal article" date="2010" name="Nature">
        <title>The Amphimedon queenslandica genome and the evolution of animal complexity.</title>
        <authorList>
            <person name="Srivastava M."/>
            <person name="Simakov O."/>
            <person name="Chapman J."/>
            <person name="Fahey B."/>
            <person name="Gauthier M.E."/>
            <person name="Mitros T."/>
            <person name="Richards G.S."/>
            <person name="Conaco C."/>
            <person name="Dacre M."/>
            <person name="Hellsten U."/>
            <person name="Larroux C."/>
            <person name="Putnam N.H."/>
            <person name="Stanke M."/>
            <person name="Adamska M."/>
            <person name="Darling A."/>
            <person name="Degnan S.M."/>
            <person name="Oakley T.H."/>
            <person name="Plachetzki D.C."/>
            <person name="Zhai Y."/>
            <person name="Adamski M."/>
            <person name="Calcino A."/>
            <person name="Cummins S.F."/>
            <person name="Goodstein D.M."/>
            <person name="Harris C."/>
            <person name="Jackson D.J."/>
            <person name="Leys S.P."/>
            <person name="Shu S."/>
            <person name="Woodcroft B.J."/>
            <person name="Vervoort M."/>
            <person name="Kosik K.S."/>
            <person name="Manning G."/>
            <person name="Degnan B.M."/>
            <person name="Rokhsar D.S."/>
        </authorList>
    </citation>
    <scope>NUCLEOTIDE SEQUENCE [LARGE SCALE GENOMIC DNA]</scope>
</reference>
<dbReference type="InterPro" id="IPR037379">
    <property type="entry name" value="WDR74/Nsa1"/>
</dbReference>
<dbReference type="EnsemblMetazoa" id="Aqu2.1.34824_001">
    <property type="protein sequence ID" value="Aqu2.1.34824_001"/>
    <property type="gene ID" value="Aqu2.1.34824"/>
</dbReference>
<evidence type="ECO:0000313" key="2">
    <source>
        <dbReference type="EnsemblMetazoa" id="Aqu2.1.34824_001"/>
    </source>
</evidence>
<protein>
    <recommendedName>
        <fullName evidence="4">WD repeat-containing protein 74</fullName>
    </recommendedName>
</protein>
<keyword evidence="3" id="KW-1185">Reference proteome</keyword>
<evidence type="ECO:0000313" key="3">
    <source>
        <dbReference type="Proteomes" id="UP000007879"/>
    </source>
</evidence>
<dbReference type="PANTHER" id="PTHR16038">
    <property type="entry name" value="NOP SEVEN ASSOCIATED PROTEIN 1"/>
    <property type="match status" value="1"/>
</dbReference>
<sequence length="393" mass="43749">MASDFIGDVWVGTSLGVLKGLSVSNKQTLSFLPAGFPLEKCDRTREVMSMSWEHKSKERFYMGLRNGKVLLFDCQRNYFAAETDLGGGGGCGHFVGIAKHSHNLITCNDKGIISIWPDSQEKKSEISVGGPVDVMSASPEVDLMMATGGKNNDLKLWDGNRPDALPIFKAKNVPHDYLNLQVPVWVTSIGFVPDTGERPCIAVGTGYHHLRLYDTRGKRRPVYSKLWEEAPITCLDVSSDGRYYLVGNSHGKIARIDIRKGTVLNRYHGFGGSVTSISSWSGEDDNVFAACGLDRYLRVYRTEPPQIIHKAYMKLICNQVLMSGLHTNSDKEDTDGEEQDGKERVRVGKKRKRGKVSEDADASSTDDSENELWEGMEQVVTLNNKRKSKHKIN</sequence>
<dbReference type="GO" id="GO:0042273">
    <property type="term" value="P:ribosomal large subunit biogenesis"/>
    <property type="evidence" value="ECO:0007669"/>
    <property type="project" value="InterPro"/>
</dbReference>
<feature type="compositionally biased region" description="Acidic residues" evidence="1">
    <location>
        <begin position="359"/>
        <end position="374"/>
    </location>
</feature>
<dbReference type="InterPro" id="IPR015943">
    <property type="entry name" value="WD40/YVTN_repeat-like_dom_sf"/>
</dbReference>
<dbReference type="GO" id="GO:0030687">
    <property type="term" value="C:preribosome, large subunit precursor"/>
    <property type="evidence" value="ECO:0007669"/>
    <property type="project" value="TreeGrafter"/>
</dbReference>
<organism evidence="2">
    <name type="scientific">Amphimedon queenslandica</name>
    <name type="common">Sponge</name>
    <dbReference type="NCBI Taxonomy" id="400682"/>
    <lineage>
        <taxon>Eukaryota</taxon>
        <taxon>Metazoa</taxon>
        <taxon>Porifera</taxon>
        <taxon>Demospongiae</taxon>
        <taxon>Heteroscleromorpha</taxon>
        <taxon>Haplosclerida</taxon>
        <taxon>Niphatidae</taxon>
        <taxon>Amphimedon</taxon>
    </lineage>
</organism>
<dbReference type="STRING" id="400682.A0A1X7V4S6"/>
<dbReference type="GO" id="GO:0005730">
    <property type="term" value="C:nucleolus"/>
    <property type="evidence" value="ECO:0007669"/>
    <property type="project" value="InterPro"/>
</dbReference>
<dbReference type="InParanoid" id="A0A1X7V4S6"/>
<evidence type="ECO:0008006" key="4">
    <source>
        <dbReference type="Google" id="ProtNLM"/>
    </source>
</evidence>
<evidence type="ECO:0000256" key="1">
    <source>
        <dbReference type="SAM" id="MobiDB-lite"/>
    </source>
</evidence>
<dbReference type="Gene3D" id="2.130.10.10">
    <property type="entry name" value="YVTN repeat-like/Quinoprotein amine dehydrogenase"/>
    <property type="match status" value="2"/>
</dbReference>
<dbReference type="InterPro" id="IPR036322">
    <property type="entry name" value="WD40_repeat_dom_sf"/>
</dbReference>
<dbReference type="OrthoDB" id="18388at2759"/>
<proteinExistence type="predicted"/>
<dbReference type="Pfam" id="PF00400">
    <property type="entry name" value="WD40"/>
    <property type="match status" value="1"/>
</dbReference>
<dbReference type="SMART" id="SM00320">
    <property type="entry name" value="WD40"/>
    <property type="match status" value="5"/>
</dbReference>
<gene>
    <name evidence="2" type="primary">105312370</name>
</gene>
<reference evidence="2" key="2">
    <citation type="submission" date="2017-05" db="UniProtKB">
        <authorList>
            <consortium name="EnsemblMetazoa"/>
        </authorList>
    </citation>
    <scope>IDENTIFICATION</scope>
</reference>
<accession>A0A1X7V4S6</accession>
<feature type="compositionally biased region" description="Basic residues" evidence="1">
    <location>
        <begin position="384"/>
        <end position="393"/>
    </location>
</feature>